<keyword evidence="3" id="KW-1185">Reference proteome</keyword>
<dbReference type="RefSeq" id="WP_310549373.1">
    <property type="nucleotide sequence ID" value="NZ_JAVKGR010000026.1"/>
</dbReference>
<dbReference type="EMBL" id="JAVKGR010000026">
    <property type="protein sequence ID" value="MDR8020391.1"/>
    <property type="molecule type" value="Genomic_DNA"/>
</dbReference>
<dbReference type="Proteomes" id="UP001251870">
    <property type="component" value="Unassembled WGS sequence"/>
</dbReference>
<evidence type="ECO:0000313" key="3">
    <source>
        <dbReference type="Proteomes" id="UP001251870"/>
    </source>
</evidence>
<dbReference type="Pfam" id="PF13460">
    <property type="entry name" value="NAD_binding_10"/>
    <property type="match status" value="1"/>
</dbReference>
<sequence>MHLTVIGATGMVGTRLVAEALHRGHHVTAASRHPTRYECPGARSLLVDTSSGEGLDAAVAETDALILSVRTSPGQEDRLAPDTARVLDAAARADVPVLVIGGAGPLRSPTDPSRRVADDKTYVPNDWRPLASASAAQLDACRAHTGARWTYLSPPAILQPGERTGTYRRGTTTLLTAQDGTSRISAEDLAVAALDEIEHPGVNQHITVAESLDPGLGASPHIVGE</sequence>
<feature type="domain" description="NAD(P)-binding" evidence="1">
    <location>
        <begin position="7"/>
        <end position="200"/>
    </location>
</feature>
<dbReference type="PANTHER" id="PTHR43355:SF2">
    <property type="entry name" value="FLAVIN REDUCTASE (NADPH)"/>
    <property type="match status" value="1"/>
</dbReference>
<protein>
    <submittedName>
        <fullName evidence="2">NAD(P)H-binding protein</fullName>
    </submittedName>
</protein>
<proteinExistence type="predicted"/>
<name>A0ABU2DVH8_9MICC</name>
<evidence type="ECO:0000313" key="2">
    <source>
        <dbReference type="EMBL" id="MDR8020391.1"/>
    </source>
</evidence>
<evidence type="ECO:0000259" key="1">
    <source>
        <dbReference type="Pfam" id="PF13460"/>
    </source>
</evidence>
<dbReference type="InterPro" id="IPR036291">
    <property type="entry name" value="NAD(P)-bd_dom_sf"/>
</dbReference>
<dbReference type="InterPro" id="IPR051606">
    <property type="entry name" value="Polyketide_Oxido-like"/>
</dbReference>
<dbReference type="PANTHER" id="PTHR43355">
    <property type="entry name" value="FLAVIN REDUCTASE (NADPH)"/>
    <property type="match status" value="1"/>
</dbReference>
<organism evidence="2 3">
    <name type="scientific">Nesterenkonia aerolata</name>
    <dbReference type="NCBI Taxonomy" id="3074079"/>
    <lineage>
        <taxon>Bacteria</taxon>
        <taxon>Bacillati</taxon>
        <taxon>Actinomycetota</taxon>
        <taxon>Actinomycetes</taxon>
        <taxon>Micrococcales</taxon>
        <taxon>Micrococcaceae</taxon>
        <taxon>Nesterenkonia</taxon>
    </lineage>
</organism>
<dbReference type="InterPro" id="IPR016040">
    <property type="entry name" value="NAD(P)-bd_dom"/>
</dbReference>
<reference evidence="2 3" key="1">
    <citation type="submission" date="2023-09" db="EMBL/GenBank/DDBJ databases">
        <title>Description of three actinobacteria isolated from air of manufacturing shop in a pharmaceutical factory.</title>
        <authorList>
            <person name="Zhang D.-F."/>
        </authorList>
    </citation>
    <scope>NUCLEOTIDE SEQUENCE [LARGE SCALE GENOMIC DNA]</scope>
    <source>
        <strain evidence="2 3">LY-0111</strain>
    </source>
</reference>
<gene>
    <name evidence="2" type="ORF">RIL96_12560</name>
</gene>
<dbReference type="SUPFAM" id="SSF51735">
    <property type="entry name" value="NAD(P)-binding Rossmann-fold domains"/>
    <property type="match status" value="1"/>
</dbReference>
<dbReference type="Gene3D" id="3.40.50.720">
    <property type="entry name" value="NAD(P)-binding Rossmann-like Domain"/>
    <property type="match status" value="1"/>
</dbReference>
<comment type="caution">
    <text evidence="2">The sequence shown here is derived from an EMBL/GenBank/DDBJ whole genome shotgun (WGS) entry which is preliminary data.</text>
</comment>
<accession>A0ABU2DVH8</accession>